<protein>
    <submittedName>
        <fullName evidence="1">Uncharacterized protein</fullName>
    </submittedName>
</protein>
<keyword evidence="2" id="KW-1185">Reference proteome</keyword>
<comment type="caution">
    <text evidence="1">The sequence shown here is derived from an EMBL/GenBank/DDBJ whole genome shotgun (WGS) entry which is preliminary data.</text>
</comment>
<dbReference type="AlphaFoldDB" id="A0A5C5S457"/>
<reference evidence="1 2" key="1">
    <citation type="submission" date="2019-06" db="EMBL/GenBank/DDBJ databases">
        <title>Tsukamurella conjunctivitidis sp. nov., Tsukamurella assacharolytica sp. nov. and Tsukamurella sputae sp. nov. isolated from patients with conjunctivitis, bacteraemia (lymphoma) and respiratory infection (sputum) in Hong Kong.</title>
        <authorList>
            <person name="Teng J.L.L."/>
            <person name="Lee H.H."/>
            <person name="Fong J.Y.H."/>
            <person name="Fok K.M.N."/>
            <person name="Lau S.K.P."/>
            <person name="Woo P.C.Y."/>
        </authorList>
    </citation>
    <scope>NUCLEOTIDE SEQUENCE [LARGE SCALE GENOMIC DNA]</scope>
    <source>
        <strain evidence="1 2">HKU72</strain>
    </source>
</reference>
<dbReference type="Proteomes" id="UP000319375">
    <property type="component" value="Unassembled WGS sequence"/>
</dbReference>
<evidence type="ECO:0000313" key="1">
    <source>
        <dbReference type="EMBL" id="TWS30197.1"/>
    </source>
</evidence>
<organism evidence="1 2">
    <name type="scientific">Tsukamurella conjunctivitidis</name>
    <dbReference type="NCBI Taxonomy" id="2592068"/>
    <lineage>
        <taxon>Bacteria</taxon>
        <taxon>Bacillati</taxon>
        <taxon>Actinomycetota</taxon>
        <taxon>Actinomycetes</taxon>
        <taxon>Mycobacteriales</taxon>
        <taxon>Tsukamurellaceae</taxon>
        <taxon>Tsukamurella</taxon>
    </lineage>
</organism>
<dbReference type="RefSeq" id="WP_146486224.1">
    <property type="nucleotide sequence ID" value="NZ_VIGX01000002.1"/>
</dbReference>
<sequence length="61" mass="6942">MKRRPGLIDRLRFLPAMPVDAILSPVPNRARRILNSWPVTVLVDGLVWVLNLRSIARKAGR</sequence>
<proteinExistence type="predicted"/>
<evidence type="ECO:0000313" key="2">
    <source>
        <dbReference type="Proteomes" id="UP000319375"/>
    </source>
</evidence>
<gene>
    <name evidence="1" type="ORF">FK530_06715</name>
</gene>
<dbReference type="EMBL" id="VIGX01000002">
    <property type="protein sequence ID" value="TWS30197.1"/>
    <property type="molecule type" value="Genomic_DNA"/>
</dbReference>
<accession>A0A5C5S457</accession>
<name>A0A5C5S457_9ACTN</name>